<comment type="caution">
    <text evidence="1">The sequence shown here is derived from an EMBL/GenBank/DDBJ whole genome shotgun (WGS) entry which is preliminary data.</text>
</comment>
<organism evidence="1 2">
    <name type="scientific">Grylomicrobium aquisgranensis</name>
    <dbReference type="NCBI Taxonomy" id="2926318"/>
    <lineage>
        <taxon>Bacteria</taxon>
        <taxon>Bacillati</taxon>
        <taxon>Bacillota</taxon>
        <taxon>Erysipelotrichia</taxon>
        <taxon>Erysipelotrichales</taxon>
        <taxon>Erysipelotrichaceae</taxon>
        <taxon>Grylomicrobium</taxon>
    </lineage>
</organism>
<evidence type="ECO:0000313" key="1">
    <source>
        <dbReference type="EMBL" id="MDX8419073.1"/>
    </source>
</evidence>
<evidence type="ECO:0000313" key="2">
    <source>
        <dbReference type="Proteomes" id="UP001286174"/>
    </source>
</evidence>
<protein>
    <submittedName>
        <fullName evidence="1">DUF1788 domain-containing protein</fullName>
    </submittedName>
</protein>
<gene>
    <name evidence="1" type="ORF">MOZ60_03075</name>
</gene>
<sequence>MAEEERIRRLRSSRRNLNVRLDEMDEKIHRPTFRRADGKANEVNYWVFDYEPEEELKVRNRISQMKKRNEKGTEGFELIVFDLYDIIIDYLESKNFIEKTEKMEERNGLERVVKAVQRTLRITDKDNYLVQYIVDHTPENAVVFITGIGKCYPLLEAPEVFNKVFYNMPKEFASTPMVLFYPGTYTEQELVVFDERKEDNYYRAFRIAR</sequence>
<reference evidence="1 2" key="1">
    <citation type="submission" date="2022-03" db="EMBL/GenBank/DDBJ databases">
        <title>Novel taxa within the pig intestine.</title>
        <authorList>
            <person name="Wylensek D."/>
            <person name="Bishof K."/>
            <person name="Afrizal A."/>
            <person name="Clavel T."/>
        </authorList>
    </citation>
    <scope>NUCLEOTIDE SEQUENCE [LARGE SCALE GENOMIC DNA]</scope>
    <source>
        <strain evidence="1 2">CLA-KB-P133</strain>
    </source>
</reference>
<dbReference type="Proteomes" id="UP001286174">
    <property type="component" value="Unassembled WGS sequence"/>
</dbReference>
<accession>A0AB35U1W6</accession>
<dbReference type="AlphaFoldDB" id="A0AB35U1W6"/>
<dbReference type="InterPro" id="IPR014858">
    <property type="entry name" value="BrxB"/>
</dbReference>
<name>A0AB35U1W6_9FIRM</name>
<dbReference type="RefSeq" id="WP_108775122.1">
    <property type="nucleotide sequence ID" value="NZ_JALBUR010000004.1"/>
</dbReference>
<keyword evidence="2" id="KW-1185">Reference proteome</keyword>
<dbReference type="EMBL" id="JALBUR010000004">
    <property type="protein sequence ID" value="MDX8419073.1"/>
    <property type="molecule type" value="Genomic_DNA"/>
</dbReference>
<dbReference type="Pfam" id="PF08747">
    <property type="entry name" value="BrxB"/>
    <property type="match status" value="1"/>
</dbReference>
<proteinExistence type="predicted"/>